<dbReference type="Proteomes" id="UP001301012">
    <property type="component" value="Unassembled WGS sequence"/>
</dbReference>
<feature type="domain" description="HTH cro/C1-type" evidence="5">
    <location>
        <begin position="2"/>
        <end position="49"/>
    </location>
</feature>
<dbReference type="PRINTS" id="PR00036">
    <property type="entry name" value="HTHLACI"/>
</dbReference>
<dbReference type="PROSITE" id="PS50932">
    <property type="entry name" value="HTH_LACI_2"/>
    <property type="match status" value="1"/>
</dbReference>
<dbReference type="SUPFAM" id="SSF47413">
    <property type="entry name" value="lambda repressor-like DNA-binding domains"/>
    <property type="match status" value="1"/>
</dbReference>
<dbReference type="GO" id="GO:0003677">
    <property type="term" value="F:DNA binding"/>
    <property type="evidence" value="ECO:0007669"/>
    <property type="project" value="UniProtKB-KW"/>
</dbReference>
<keyword evidence="7" id="KW-1185">Reference proteome</keyword>
<comment type="caution">
    <text evidence="6">The sequence shown here is derived from an EMBL/GenBank/DDBJ whole genome shotgun (WGS) entry which is preliminary data.</text>
</comment>
<dbReference type="PANTHER" id="PTHR30146">
    <property type="entry name" value="LACI-RELATED TRANSCRIPTIONAL REPRESSOR"/>
    <property type="match status" value="1"/>
</dbReference>
<dbReference type="CDD" id="cd01392">
    <property type="entry name" value="HTH_LacI"/>
    <property type="match status" value="1"/>
</dbReference>
<evidence type="ECO:0000313" key="6">
    <source>
        <dbReference type="EMBL" id="MDK2562892.1"/>
    </source>
</evidence>
<keyword evidence="2 6" id="KW-0238">DNA-binding</keyword>
<reference evidence="6 7" key="1">
    <citation type="submission" date="2023-05" db="EMBL/GenBank/DDBJ databases">
        <title>Rombocin, a short stable natural nisin variant, displays selective antimicrobial activity against Listeria monocytogenes and employs dual mode of action to kill target bacterial strains.</title>
        <authorList>
            <person name="Wambui J."/>
            <person name="Stephan R."/>
            <person name="Kuipers O.P."/>
        </authorList>
    </citation>
    <scope>NUCLEOTIDE SEQUENCE [LARGE SCALE GENOMIC DNA]</scope>
    <source>
        <strain evidence="6 7">RC002</strain>
    </source>
</reference>
<feature type="domain" description="HTH lacI-type" evidence="4">
    <location>
        <begin position="5"/>
        <end position="59"/>
    </location>
</feature>
<accession>A0ABT7E7H8</accession>
<dbReference type="InterPro" id="IPR000843">
    <property type="entry name" value="HTH_LacI"/>
</dbReference>
<dbReference type="Pfam" id="PF13377">
    <property type="entry name" value="Peripla_BP_3"/>
    <property type="match status" value="1"/>
</dbReference>
<keyword evidence="3" id="KW-0804">Transcription</keyword>
<gene>
    <name evidence="6" type="ORF">QOZ84_04975</name>
</gene>
<dbReference type="PROSITE" id="PS00356">
    <property type="entry name" value="HTH_LACI_1"/>
    <property type="match status" value="1"/>
</dbReference>
<dbReference type="InterPro" id="IPR001387">
    <property type="entry name" value="Cro/C1-type_HTH"/>
</dbReference>
<dbReference type="RefSeq" id="WP_284131842.1">
    <property type="nucleotide sequence ID" value="NZ_JASKYM010000001.1"/>
</dbReference>
<dbReference type="SUPFAM" id="SSF53822">
    <property type="entry name" value="Periplasmic binding protein-like I"/>
    <property type="match status" value="1"/>
</dbReference>
<dbReference type="PROSITE" id="PS50943">
    <property type="entry name" value="HTH_CROC1"/>
    <property type="match status" value="1"/>
</dbReference>
<organism evidence="6 7">
    <name type="scientific">Romboutsia sedimentorum</name>
    <dbReference type="NCBI Taxonomy" id="1368474"/>
    <lineage>
        <taxon>Bacteria</taxon>
        <taxon>Bacillati</taxon>
        <taxon>Bacillota</taxon>
        <taxon>Clostridia</taxon>
        <taxon>Peptostreptococcales</taxon>
        <taxon>Peptostreptococcaceae</taxon>
        <taxon>Romboutsia</taxon>
    </lineage>
</organism>
<evidence type="ECO:0000313" key="7">
    <source>
        <dbReference type="Proteomes" id="UP001301012"/>
    </source>
</evidence>
<evidence type="ECO:0000256" key="1">
    <source>
        <dbReference type="ARBA" id="ARBA00023015"/>
    </source>
</evidence>
<evidence type="ECO:0000256" key="2">
    <source>
        <dbReference type="ARBA" id="ARBA00023125"/>
    </source>
</evidence>
<dbReference type="EMBL" id="JASKYM010000001">
    <property type="protein sequence ID" value="MDK2562892.1"/>
    <property type="molecule type" value="Genomic_DNA"/>
</dbReference>
<dbReference type="Gene3D" id="1.10.260.40">
    <property type="entry name" value="lambda repressor-like DNA-binding domains"/>
    <property type="match status" value="1"/>
</dbReference>
<dbReference type="Gene3D" id="3.40.50.2300">
    <property type="match status" value="2"/>
</dbReference>
<name>A0ABT7E7H8_9FIRM</name>
<evidence type="ECO:0000259" key="5">
    <source>
        <dbReference type="PROSITE" id="PS50943"/>
    </source>
</evidence>
<sequence length="337" mass="37925">MRNNITIKDVAKQAGVSISTVSRVINDSKPVTDEVKQRVLDVIKETGYIPNPLARSLVTKKSKLIGVVVPELSDSFVNEILNGIEEIAKMYDYDILLANTYSNREQELKSINLLRAKQVEGIVMISWKVEEEHINYIQNCGIPATYISKTARNYDIHTVSTSNKEATYDMTKYLVGKGHEKIAFIMTSEDDTVLEMERLSGYEDALSENNIKLDKTLIKNGGTTYEKGYESMKELLDDNIIPDAAFVTGDEAAIGAINAICDAGYKVPEDISVAGFNDVKIAKMYRPKLTTVYQPLYDMGAVAMRMVIKMINKEILEEKKIELPYRIVERESVIDRI</sequence>
<evidence type="ECO:0000259" key="4">
    <source>
        <dbReference type="PROSITE" id="PS50932"/>
    </source>
</evidence>
<protein>
    <submittedName>
        <fullName evidence="6">LacI family DNA-binding transcriptional regulator</fullName>
    </submittedName>
</protein>
<dbReference type="InterPro" id="IPR028082">
    <property type="entry name" value="Peripla_BP_I"/>
</dbReference>
<keyword evidence="1" id="KW-0805">Transcription regulation</keyword>
<dbReference type="InterPro" id="IPR010982">
    <property type="entry name" value="Lambda_DNA-bd_dom_sf"/>
</dbReference>
<proteinExistence type="predicted"/>
<evidence type="ECO:0000256" key="3">
    <source>
        <dbReference type="ARBA" id="ARBA00023163"/>
    </source>
</evidence>
<dbReference type="InterPro" id="IPR046335">
    <property type="entry name" value="LacI/GalR-like_sensor"/>
</dbReference>
<dbReference type="SMART" id="SM00354">
    <property type="entry name" value="HTH_LACI"/>
    <property type="match status" value="1"/>
</dbReference>
<dbReference type="PANTHER" id="PTHR30146:SF149">
    <property type="entry name" value="HTH-TYPE TRANSCRIPTIONAL REGULATOR EBGR"/>
    <property type="match status" value="1"/>
</dbReference>
<dbReference type="Pfam" id="PF00356">
    <property type="entry name" value="LacI"/>
    <property type="match status" value="1"/>
</dbReference>